<sequence>MEVGSSGFSVMAPPVFDGENYQACAVRMRAYLEGSDLWEAVEQDYEVAPLPNNPTINQIKYHKERTTRKAKAKSCLYAAVSPAICSRIMTCESAKAIWDFLKDEYQGDERIRIMKGLNLMREFEKLQMKESETIKEHSDKLTSIANQARALGTDLSDNRLVQKILVSLPERRLMRLEGSTEGALQAKEQQNVAVKGKKWKGKKGNGSSGSEIAAGENSTGNPKNNWGRYSLCQHCGKQNHPHFRCWKRPDVRCRRCHKLGHIEKFCKKKGNQQQGEAHVAVQQEVDQLFVASCFSSSTPCDSWFVDSGCTNHMTSDEKLFINLDKSLKSRVRMGNGEYLEVKGKGTVAIESCARTKLVYVPKIDQNLLSVGQLVEKGFKVKRDKLGEKAKPRIFVGYSLVSKAYRIYQPQMGKVITSRDVQFLEDEQWDWTDEPQSKHKEISLELDELVDDVLVRGARSLIDIYQKCSVAILEPAGYEEAKSDQKWMNAMKEELAMIEKN</sequence>
<dbReference type="SUPFAM" id="SSF57756">
    <property type="entry name" value="Retrovirus zinc finger-like domains"/>
    <property type="match status" value="1"/>
</dbReference>
<dbReference type="Pfam" id="PF22936">
    <property type="entry name" value="Pol_BBD"/>
    <property type="match status" value="1"/>
</dbReference>
<evidence type="ECO:0008006" key="5">
    <source>
        <dbReference type="Google" id="ProtNLM"/>
    </source>
</evidence>
<feature type="domain" description="Retroviral polymerase SH3-like" evidence="3">
    <location>
        <begin position="379"/>
        <end position="434"/>
    </location>
</feature>
<organism evidence="4">
    <name type="scientific">Ananas comosus var. bracteatus</name>
    <name type="common">red pineapple</name>
    <dbReference type="NCBI Taxonomy" id="296719"/>
    <lineage>
        <taxon>Eukaryota</taxon>
        <taxon>Viridiplantae</taxon>
        <taxon>Streptophyta</taxon>
        <taxon>Embryophyta</taxon>
        <taxon>Tracheophyta</taxon>
        <taxon>Spermatophyta</taxon>
        <taxon>Magnoliopsida</taxon>
        <taxon>Liliopsida</taxon>
        <taxon>Poales</taxon>
        <taxon>Bromeliaceae</taxon>
        <taxon>Bromelioideae</taxon>
        <taxon>Ananas</taxon>
    </lineage>
</organism>
<dbReference type="GO" id="GO:0008270">
    <property type="term" value="F:zinc ion binding"/>
    <property type="evidence" value="ECO:0007669"/>
    <property type="project" value="InterPro"/>
</dbReference>
<dbReference type="AlphaFoldDB" id="A0A6V7P513"/>
<dbReference type="InterPro" id="IPR036875">
    <property type="entry name" value="Znf_CCHC_sf"/>
</dbReference>
<dbReference type="Pfam" id="PF14223">
    <property type="entry name" value="Retrotran_gag_2"/>
    <property type="match status" value="1"/>
</dbReference>
<dbReference type="PANTHER" id="PTHR35317">
    <property type="entry name" value="OS04G0629600 PROTEIN"/>
    <property type="match status" value="1"/>
</dbReference>
<dbReference type="EMBL" id="LR862145">
    <property type="protein sequence ID" value="CAD1825768.1"/>
    <property type="molecule type" value="Genomic_DNA"/>
</dbReference>
<dbReference type="GO" id="GO:0003676">
    <property type="term" value="F:nucleic acid binding"/>
    <property type="evidence" value="ECO:0007669"/>
    <property type="project" value="InterPro"/>
</dbReference>
<dbReference type="Pfam" id="PF25597">
    <property type="entry name" value="SH3_retrovirus"/>
    <property type="match status" value="1"/>
</dbReference>
<accession>A0A6V7P513</accession>
<evidence type="ECO:0000313" key="4">
    <source>
        <dbReference type="EMBL" id="CAD1825768.1"/>
    </source>
</evidence>
<name>A0A6V7P513_ANACO</name>
<dbReference type="PANTHER" id="PTHR35317:SF24">
    <property type="entry name" value="RETROVIRUS-RELATED POL POLYPROTEIN FROM TRANSPOSON TNT 1-94"/>
    <property type="match status" value="1"/>
</dbReference>
<gene>
    <name evidence="4" type="ORF">CB5_LOCUS8979</name>
</gene>
<feature type="region of interest" description="Disordered" evidence="1">
    <location>
        <begin position="194"/>
        <end position="220"/>
    </location>
</feature>
<dbReference type="InterPro" id="IPR054722">
    <property type="entry name" value="PolX-like_BBD"/>
</dbReference>
<evidence type="ECO:0000259" key="2">
    <source>
        <dbReference type="Pfam" id="PF22936"/>
    </source>
</evidence>
<dbReference type="InterPro" id="IPR057670">
    <property type="entry name" value="SH3_retrovirus"/>
</dbReference>
<evidence type="ECO:0000256" key="1">
    <source>
        <dbReference type="SAM" id="MobiDB-lite"/>
    </source>
</evidence>
<feature type="domain" description="Retrovirus-related Pol polyprotein from transposon TNT 1-94-like beta-barrel" evidence="2">
    <location>
        <begin position="303"/>
        <end position="378"/>
    </location>
</feature>
<evidence type="ECO:0000259" key="3">
    <source>
        <dbReference type="Pfam" id="PF25597"/>
    </source>
</evidence>
<reference evidence="4" key="1">
    <citation type="submission" date="2020-07" db="EMBL/GenBank/DDBJ databases">
        <authorList>
            <person name="Lin J."/>
        </authorList>
    </citation>
    <scope>NUCLEOTIDE SEQUENCE</scope>
</reference>
<proteinExistence type="predicted"/>
<protein>
    <recommendedName>
        <fullName evidence="5">CCHC-type domain-containing protein</fullName>
    </recommendedName>
</protein>